<evidence type="ECO:0000256" key="5">
    <source>
        <dbReference type="ARBA" id="ARBA00022692"/>
    </source>
</evidence>
<evidence type="ECO:0000313" key="11">
    <source>
        <dbReference type="EMBL" id="MEC0232128.1"/>
    </source>
</evidence>
<evidence type="ECO:0000256" key="7">
    <source>
        <dbReference type="ARBA" id="ARBA00022989"/>
    </source>
</evidence>
<evidence type="ECO:0000256" key="8">
    <source>
        <dbReference type="ARBA" id="ARBA00023136"/>
    </source>
</evidence>
<evidence type="ECO:0000259" key="10">
    <source>
        <dbReference type="PROSITE" id="PS50885"/>
    </source>
</evidence>
<keyword evidence="5 9" id="KW-0812">Transmembrane</keyword>
<evidence type="ECO:0000256" key="9">
    <source>
        <dbReference type="SAM" id="Phobius"/>
    </source>
</evidence>
<dbReference type="InterPro" id="IPR010559">
    <property type="entry name" value="Sig_transdc_His_kin_internal"/>
</dbReference>
<dbReference type="InterPro" id="IPR050640">
    <property type="entry name" value="Bact_2-comp_sensor_kinase"/>
</dbReference>
<dbReference type="Pfam" id="PF02743">
    <property type="entry name" value="dCache_1"/>
    <property type="match status" value="1"/>
</dbReference>
<feature type="domain" description="HAMP" evidence="10">
    <location>
        <begin position="314"/>
        <end position="366"/>
    </location>
</feature>
<dbReference type="CDD" id="cd06225">
    <property type="entry name" value="HAMP"/>
    <property type="match status" value="1"/>
</dbReference>
<dbReference type="InterPro" id="IPR003594">
    <property type="entry name" value="HATPase_dom"/>
</dbReference>
<dbReference type="Pfam" id="PF02518">
    <property type="entry name" value="HATPase_c"/>
    <property type="match status" value="1"/>
</dbReference>
<organism evidence="11 12">
    <name type="scientific">Paenibacillus alba</name>
    <dbReference type="NCBI Taxonomy" id="1197127"/>
    <lineage>
        <taxon>Bacteria</taxon>
        <taxon>Bacillati</taxon>
        <taxon>Bacillota</taxon>
        <taxon>Bacilli</taxon>
        <taxon>Bacillales</taxon>
        <taxon>Paenibacillaceae</taxon>
        <taxon>Paenibacillus</taxon>
    </lineage>
</organism>
<sequence length="592" mass="67142">MPLRIKLLFLFAPLIIIAVGITGIFTYRIASGLMETNIREQQENLTRQTMIHLDYVAKDAIDISDYLYLSPEIHEMLTAKDHFESSEAAGSTFNVINRLMTTRQFFHSLILYSKQADPIEFNTKGVSGALPFTDFVQTEFYKKVMEHPDYAKWDYTGPERQLFIGDSSRKVTLTRAIKDVMDPRVIIGFLVIGINETEIRNSYAGGSLIDTDILILNQEGMVLSSTLSDATGKSVSELKQLQGVSFTNNTPNKPFDYGDKLISYGTSHLSELQVIVIQSKNRLMKEIQRILLVTVLSMSCTFVVVMALSWFGASAITKPLSRILASMLKFQNGDFSQQVDFHSNDELGKLGRGYNQMVRRIDVLITDVYRSELHEKEAKLKLLQSQINPHFLYNVLDTIAWTSRQQGNPQVALMIGSLSQMFRLRLNNGKDTVTLREELTLIDNYLSLQNMRFQDRLAYEFAIQPDLMSLPMPSMLLQPLIENSVIHGLEPLKEKGLVQLRVAADSEECIVDIIDNGMGIAEETLRQLQAKLTEKGAQKQMNQERGFAIYNIKERLHMFYGNEAKIEITSSLARGTHVRLVIPFPKGWMPNV</sequence>
<dbReference type="SUPFAM" id="SSF55874">
    <property type="entry name" value="ATPase domain of HSP90 chaperone/DNA topoisomerase II/histidine kinase"/>
    <property type="match status" value="1"/>
</dbReference>
<dbReference type="GO" id="GO:0016301">
    <property type="term" value="F:kinase activity"/>
    <property type="evidence" value="ECO:0007669"/>
    <property type="project" value="UniProtKB-KW"/>
</dbReference>
<evidence type="ECO:0000256" key="6">
    <source>
        <dbReference type="ARBA" id="ARBA00022777"/>
    </source>
</evidence>
<evidence type="ECO:0000256" key="4">
    <source>
        <dbReference type="ARBA" id="ARBA00022679"/>
    </source>
</evidence>
<keyword evidence="6 11" id="KW-0418">Kinase</keyword>
<comment type="caution">
    <text evidence="11">The sequence shown here is derived from an EMBL/GenBank/DDBJ whole genome shotgun (WGS) entry which is preliminary data.</text>
</comment>
<dbReference type="InterPro" id="IPR036890">
    <property type="entry name" value="HATPase_C_sf"/>
</dbReference>
<reference evidence="11 12" key="1">
    <citation type="submission" date="2023-03" db="EMBL/GenBank/DDBJ databases">
        <title>Bacillus Genome Sequencing.</title>
        <authorList>
            <person name="Dunlap C."/>
        </authorList>
    </citation>
    <scope>NUCLEOTIDE SEQUENCE [LARGE SCALE GENOMIC DNA]</scope>
    <source>
        <strain evidence="11 12">BD-533</strain>
    </source>
</reference>
<keyword evidence="4" id="KW-0808">Transferase</keyword>
<dbReference type="Pfam" id="PF06580">
    <property type="entry name" value="His_kinase"/>
    <property type="match status" value="1"/>
</dbReference>
<dbReference type="Gene3D" id="3.30.565.10">
    <property type="entry name" value="Histidine kinase-like ATPase, C-terminal domain"/>
    <property type="match status" value="1"/>
</dbReference>
<dbReference type="PANTHER" id="PTHR34220:SF7">
    <property type="entry name" value="SENSOR HISTIDINE KINASE YPDA"/>
    <property type="match status" value="1"/>
</dbReference>
<proteinExistence type="predicted"/>
<dbReference type="InterPro" id="IPR033479">
    <property type="entry name" value="dCache_1"/>
</dbReference>
<dbReference type="PROSITE" id="PS50885">
    <property type="entry name" value="HAMP"/>
    <property type="match status" value="1"/>
</dbReference>
<dbReference type="SUPFAM" id="SSF158472">
    <property type="entry name" value="HAMP domain-like"/>
    <property type="match status" value="1"/>
</dbReference>
<accession>A0ABU6GD30</accession>
<keyword evidence="12" id="KW-1185">Reference proteome</keyword>
<gene>
    <name evidence="11" type="ORF">P4I72_34030</name>
</gene>
<evidence type="ECO:0000256" key="2">
    <source>
        <dbReference type="ARBA" id="ARBA00022475"/>
    </source>
</evidence>
<keyword evidence="8 9" id="KW-0472">Membrane</keyword>
<keyword evidence="7 9" id="KW-1133">Transmembrane helix</keyword>
<dbReference type="EMBL" id="JARLKY010000112">
    <property type="protein sequence ID" value="MEC0232128.1"/>
    <property type="molecule type" value="Genomic_DNA"/>
</dbReference>
<keyword evidence="3" id="KW-0597">Phosphoprotein</keyword>
<dbReference type="InterPro" id="IPR003660">
    <property type="entry name" value="HAMP_dom"/>
</dbReference>
<evidence type="ECO:0000313" key="12">
    <source>
        <dbReference type="Proteomes" id="UP001338137"/>
    </source>
</evidence>
<name>A0ABU6GD30_9BACL</name>
<evidence type="ECO:0000256" key="1">
    <source>
        <dbReference type="ARBA" id="ARBA00004651"/>
    </source>
</evidence>
<feature type="transmembrane region" description="Helical" evidence="9">
    <location>
        <begin position="290"/>
        <end position="313"/>
    </location>
</feature>
<feature type="transmembrane region" description="Helical" evidence="9">
    <location>
        <begin position="6"/>
        <end position="30"/>
    </location>
</feature>
<dbReference type="Gene3D" id="6.10.340.10">
    <property type="match status" value="1"/>
</dbReference>
<dbReference type="SMART" id="SM00304">
    <property type="entry name" value="HAMP"/>
    <property type="match status" value="1"/>
</dbReference>
<dbReference type="PANTHER" id="PTHR34220">
    <property type="entry name" value="SENSOR HISTIDINE KINASE YPDA"/>
    <property type="match status" value="1"/>
</dbReference>
<dbReference type="Proteomes" id="UP001338137">
    <property type="component" value="Unassembled WGS sequence"/>
</dbReference>
<dbReference type="RefSeq" id="WP_326076266.1">
    <property type="nucleotide sequence ID" value="NZ_JARLKY010000112.1"/>
</dbReference>
<evidence type="ECO:0000256" key="3">
    <source>
        <dbReference type="ARBA" id="ARBA00022553"/>
    </source>
</evidence>
<dbReference type="Pfam" id="PF00672">
    <property type="entry name" value="HAMP"/>
    <property type="match status" value="1"/>
</dbReference>
<keyword evidence="2" id="KW-1003">Cell membrane</keyword>
<protein>
    <submittedName>
        <fullName evidence="11">Sensor histidine kinase</fullName>
    </submittedName>
</protein>
<comment type="subcellular location">
    <subcellularLocation>
        <location evidence="1">Cell membrane</location>
        <topology evidence="1">Multi-pass membrane protein</topology>
    </subcellularLocation>
</comment>